<proteinExistence type="predicted"/>
<evidence type="ECO:0000313" key="1">
    <source>
        <dbReference type="EMBL" id="KHO11192.1"/>
    </source>
</evidence>
<comment type="caution">
    <text evidence="1">The sequence shown here is derived from an EMBL/GenBank/DDBJ whole genome shotgun (WGS) entry which is preliminary data.</text>
</comment>
<sequence length="139" mass="15170">MFSPLQGSLLTPFNHRLPLHGHGAIFELSAARKAQLLTLLHRRDRISHNSHQDRNVPTKLSSQPLLIALLSSPGRRSIVHTPFAAASRVSVLVAPSFCLKHRKPTLTLLPLDNDNGILSLFSIHSTSASISSVLLLGHI</sequence>
<reference evidence="1 2" key="1">
    <citation type="journal article" date="2011" name="PLoS Genet.">
        <title>Genome sequencing and comparative transcriptomics of the model entomopathogenic fungi Metarhizium anisopliae and M. acridum.</title>
        <authorList>
            <person name="Gao Q."/>
            <person name="Jin K."/>
            <person name="Ying S.H."/>
            <person name="Zhang Y."/>
            <person name="Xiao G."/>
            <person name="Shang Y."/>
            <person name="Duan Z."/>
            <person name="Hu X."/>
            <person name="Xie X.Q."/>
            <person name="Zhou G."/>
            <person name="Peng G."/>
            <person name="Luo Z."/>
            <person name="Huang W."/>
            <person name="Wang B."/>
            <person name="Fang W."/>
            <person name="Wang S."/>
            <person name="Zhong Y."/>
            <person name="Ma L.J."/>
            <person name="St Leger R.J."/>
            <person name="Zhao G.P."/>
            <person name="Pei Y."/>
            <person name="Feng M.G."/>
            <person name="Xia Y."/>
            <person name="Wang C."/>
        </authorList>
    </citation>
    <scope>NUCLEOTIDE SEQUENCE [LARGE SCALE GENOMIC DNA]</scope>
    <source>
        <strain evidence="2">ARSEF 23 / ATCC MYA-3075</strain>
    </source>
</reference>
<organism evidence="1 2">
    <name type="scientific">Metarhizium robertsii (strain ARSEF 23 / ATCC MYA-3075)</name>
    <name type="common">Metarhizium anisopliae (strain ARSEF 23)</name>
    <dbReference type="NCBI Taxonomy" id="655844"/>
    <lineage>
        <taxon>Eukaryota</taxon>
        <taxon>Fungi</taxon>
        <taxon>Dikarya</taxon>
        <taxon>Ascomycota</taxon>
        <taxon>Pezizomycotina</taxon>
        <taxon>Sordariomycetes</taxon>
        <taxon>Hypocreomycetidae</taxon>
        <taxon>Hypocreales</taxon>
        <taxon>Clavicipitaceae</taxon>
        <taxon>Metarhizium</taxon>
    </lineage>
</organism>
<reference evidence="1 2" key="2">
    <citation type="journal article" date="2014" name="Proc. Natl. Acad. Sci. U.S.A.">
        <title>Trajectory and genomic determinants of fungal-pathogen speciation and host adaptation.</title>
        <authorList>
            <person name="Hu X."/>
            <person name="Xiao G."/>
            <person name="Zheng P."/>
            <person name="Shang Y."/>
            <person name="Su Y."/>
            <person name="Zhang X."/>
            <person name="Liu X."/>
            <person name="Zhan S."/>
            <person name="St Leger R.J."/>
            <person name="Wang C."/>
        </authorList>
    </citation>
    <scope>GENOME REANNOTATION</scope>
    <source>
        <strain evidence="2">ARSEF 23 / ATCC MYA-3075</strain>
    </source>
</reference>
<name>A0A0B2XI71_METRA</name>
<dbReference type="KEGG" id="maj:MAA_11270"/>
<gene>
    <name evidence="1" type="ORF">MAA_11270</name>
</gene>
<dbReference type="EMBL" id="ADNJ02000005">
    <property type="protein sequence ID" value="KHO11192.1"/>
    <property type="molecule type" value="Genomic_DNA"/>
</dbReference>
<dbReference type="HOGENOM" id="CLU_1845561_0_0_1"/>
<dbReference type="GeneID" id="23632718"/>
<dbReference type="OrthoDB" id="4939111at2759"/>
<dbReference type="Proteomes" id="UP000002498">
    <property type="component" value="Unassembled WGS sequence"/>
</dbReference>
<keyword evidence="2" id="KW-1185">Reference proteome</keyword>
<dbReference type="RefSeq" id="XP_011411552.1">
    <property type="nucleotide sequence ID" value="XM_011413250.1"/>
</dbReference>
<protein>
    <submittedName>
        <fullName evidence="1">Cytochrome P450</fullName>
    </submittedName>
</protein>
<evidence type="ECO:0000313" key="2">
    <source>
        <dbReference type="Proteomes" id="UP000002498"/>
    </source>
</evidence>
<accession>A0A0B2XI71</accession>
<dbReference type="AlphaFoldDB" id="A0A0B2XI71"/>